<evidence type="ECO:0000313" key="2">
    <source>
        <dbReference type="Proteomes" id="UP001153712"/>
    </source>
</evidence>
<dbReference type="AlphaFoldDB" id="A0A9N9TIP0"/>
<evidence type="ECO:0000313" key="1">
    <source>
        <dbReference type="EMBL" id="CAG9855574.1"/>
    </source>
</evidence>
<sequence>MSCPYPPGACPNPCQTCCNPCYPCWPCAPCPCPCPEKLAIPYAFPDLPKSRGRRSKKQKKMHKITSTTKINFADISLGKPCRVCKNCTCCCPKLVPPCFVGGCRTCNYHGPPCPPAMPPPNCACTK</sequence>
<organism evidence="1 2">
    <name type="scientific">Phyllotreta striolata</name>
    <name type="common">Striped flea beetle</name>
    <name type="synonym">Crioceris striolata</name>
    <dbReference type="NCBI Taxonomy" id="444603"/>
    <lineage>
        <taxon>Eukaryota</taxon>
        <taxon>Metazoa</taxon>
        <taxon>Ecdysozoa</taxon>
        <taxon>Arthropoda</taxon>
        <taxon>Hexapoda</taxon>
        <taxon>Insecta</taxon>
        <taxon>Pterygota</taxon>
        <taxon>Neoptera</taxon>
        <taxon>Endopterygota</taxon>
        <taxon>Coleoptera</taxon>
        <taxon>Polyphaga</taxon>
        <taxon>Cucujiformia</taxon>
        <taxon>Chrysomeloidea</taxon>
        <taxon>Chrysomelidae</taxon>
        <taxon>Galerucinae</taxon>
        <taxon>Alticini</taxon>
        <taxon>Phyllotreta</taxon>
    </lineage>
</organism>
<protein>
    <submittedName>
        <fullName evidence="1">Uncharacterized protein</fullName>
    </submittedName>
</protein>
<dbReference type="EMBL" id="OU900104">
    <property type="protein sequence ID" value="CAG9855574.1"/>
    <property type="molecule type" value="Genomic_DNA"/>
</dbReference>
<accession>A0A9N9TIP0</accession>
<dbReference type="Proteomes" id="UP001153712">
    <property type="component" value="Chromosome 11"/>
</dbReference>
<proteinExistence type="predicted"/>
<reference evidence="1" key="1">
    <citation type="submission" date="2022-01" db="EMBL/GenBank/DDBJ databases">
        <authorList>
            <person name="King R."/>
        </authorList>
    </citation>
    <scope>NUCLEOTIDE SEQUENCE</scope>
</reference>
<keyword evidence="2" id="KW-1185">Reference proteome</keyword>
<gene>
    <name evidence="1" type="ORF">PHYEVI_LOCUS2022</name>
</gene>
<name>A0A9N9TIP0_PHYSR</name>